<keyword evidence="3 11" id="KW-0813">Transport</keyword>
<evidence type="ECO:0000256" key="6">
    <source>
        <dbReference type="ARBA" id="ARBA00022792"/>
    </source>
</evidence>
<name>A0ABQ9FVS5_TEGGR</name>
<dbReference type="InterPro" id="IPR023395">
    <property type="entry name" value="MCP_dom_sf"/>
</dbReference>
<dbReference type="PANTHER" id="PTHR45928">
    <property type="entry name" value="RE38146P"/>
    <property type="match status" value="1"/>
</dbReference>
<comment type="subcellular location">
    <subcellularLocation>
        <location evidence="1">Mitochondrion inner membrane</location>
        <topology evidence="1">Multi-pass membrane protein</topology>
    </subcellularLocation>
</comment>
<dbReference type="PANTHER" id="PTHR45928:SF1">
    <property type="entry name" value="RE38146P"/>
    <property type="match status" value="1"/>
</dbReference>
<keyword evidence="6" id="KW-0999">Mitochondrion inner membrane</keyword>
<feature type="repeat" description="Solcar" evidence="10">
    <location>
        <begin position="1"/>
        <end position="90"/>
    </location>
</feature>
<evidence type="ECO:0000256" key="8">
    <source>
        <dbReference type="ARBA" id="ARBA00023128"/>
    </source>
</evidence>
<feature type="repeat" description="Solcar" evidence="10">
    <location>
        <begin position="203"/>
        <end position="294"/>
    </location>
</feature>
<dbReference type="InterPro" id="IPR051508">
    <property type="entry name" value="Mito_Carrier_Antiporter"/>
</dbReference>
<evidence type="ECO:0000256" key="7">
    <source>
        <dbReference type="ARBA" id="ARBA00022989"/>
    </source>
</evidence>
<feature type="repeat" description="Solcar" evidence="10">
    <location>
        <begin position="100"/>
        <end position="193"/>
    </location>
</feature>
<dbReference type="Pfam" id="PF00153">
    <property type="entry name" value="Mito_carr"/>
    <property type="match status" value="3"/>
</dbReference>
<dbReference type="InterPro" id="IPR018108">
    <property type="entry name" value="MCP_transmembrane"/>
</dbReference>
<evidence type="ECO:0000256" key="9">
    <source>
        <dbReference type="ARBA" id="ARBA00023136"/>
    </source>
</evidence>
<dbReference type="Proteomes" id="UP001217089">
    <property type="component" value="Unassembled WGS sequence"/>
</dbReference>
<evidence type="ECO:0000256" key="1">
    <source>
        <dbReference type="ARBA" id="ARBA00004448"/>
    </source>
</evidence>
<dbReference type="PROSITE" id="PS50920">
    <property type="entry name" value="SOLCAR"/>
    <property type="match status" value="3"/>
</dbReference>
<evidence type="ECO:0000256" key="10">
    <source>
        <dbReference type="PROSITE-ProRule" id="PRU00282"/>
    </source>
</evidence>
<keyword evidence="4 10" id="KW-0812">Transmembrane</keyword>
<evidence type="ECO:0000313" key="13">
    <source>
        <dbReference type="EMBL" id="KAJ8320851.1"/>
    </source>
</evidence>
<organism evidence="13 14">
    <name type="scientific">Tegillarca granosa</name>
    <name type="common">Malaysian cockle</name>
    <name type="synonym">Anadara granosa</name>
    <dbReference type="NCBI Taxonomy" id="220873"/>
    <lineage>
        <taxon>Eukaryota</taxon>
        <taxon>Metazoa</taxon>
        <taxon>Spiralia</taxon>
        <taxon>Lophotrochozoa</taxon>
        <taxon>Mollusca</taxon>
        <taxon>Bivalvia</taxon>
        <taxon>Autobranchia</taxon>
        <taxon>Pteriomorphia</taxon>
        <taxon>Arcoida</taxon>
        <taxon>Arcoidea</taxon>
        <taxon>Arcidae</taxon>
        <taxon>Tegillarca</taxon>
    </lineage>
</organism>
<evidence type="ECO:0000256" key="3">
    <source>
        <dbReference type="ARBA" id="ARBA00022448"/>
    </source>
</evidence>
<dbReference type="EMBL" id="JARBDR010000141">
    <property type="protein sequence ID" value="KAJ8320851.1"/>
    <property type="molecule type" value="Genomic_DNA"/>
</dbReference>
<evidence type="ECO:0000256" key="4">
    <source>
        <dbReference type="ARBA" id="ARBA00022692"/>
    </source>
</evidence>
<comment type="caution">
    <text evidence="13">The sequence shown here is derived from an EMBL/GenBank/DDBJ whole genome shotgun (WGS) entry which is preliminary data.</text>
</comment>
<evidence type="ECO:0000256" key="12">
    <source>
        <dbReference type="SAM" id="Phobius"/>
    </source>
</evidence>
<dbReference type="SUPFAM" id="SSF103506">
    <property type="entry name" value="Mitochondrial carrier"/>
    <property type="match status" value="1"/>
</dbReference>
<evidence type="ECO:0008006" key="15">
    <source>
        <dbReference type="Google" id="ProtNLM"/>
    </source>
</evidence>
<keyword evidence="5" id="KW-0677">Repeat</keyword>
<keyword evidence="14" id="KW-1185">Reference proteome</keyword>
<comment type="similarity">
    <text evidence="2 11">Belongs to the mitochondrial carrier (TC 2.A.29) family.</text>
</comment>
<proteinExistence type="inferred from homology"/>
<accession>A0ABQ9FVS5</accession>
<dbReference type="Gene3D" id="1.50.40.10">
    <property type="entry name" value="Mitochondrial carrier domain"/>
    <property type="match status" value="1"/>
</dbReference>
<gene>
    <name evidence="13" type="ORF">KUTeg_002438</name>
</gene>
<keyword evidence="7 12" id="KW-1133">Transmembrane helix</keyword>
<keyword evidence="9 10" id="KW-0472">Membrane</keyword>
<evidence type="ECO:0000256" key="2">
    <source>
        <dbReference type="ARBA" id="ARBA00006375"/>
    </source>
</evidence>
<keyword evidence="8" id="KW-0496">Mitochondrion</keyword>
<protein>
    <recommendedName>
        <fullName evidence="15">Solute carrier family 25 member 35</fullName>
    </recommendedName>
</protein>
<feature type="transmembrane region" description="Helical" evidence="12">
    <location>
        <begin position="205"/>
        <end position="226"/>
    </location>
</feature>
<reference evidence="13 14" key="1">
    <citation type="submission" date="2022-12" db="EMBL/GenBank/DDBJ databases">
        <title>Chromosome-level genome of Tegillarca granosa.</title>
        <authorList>
            <person name="Kim J."/>
        </authorList>
    </citation>
    <scope>NUCLEOTIDE SEQUENCE [LARGE SCALE GENOMIC DNA]</scope>
    <source>
        <strain evidence="13">Teg-2019</strain>
        <tissue evidence="13">Adductor muscle</tissue>
    </source>
</reference>
<evidence type="ECO:0000256" key="5">
    <source>
        <dbReference type="ARBA" id="ARBA00022737"/>
    </source>
</evidence>
<evidence type="ECO:0000313" key="14">
    <source>
        <dbReference type="Proteomes" id="UP001217089"/>
    </source>
</evidence>
<sequence>MEFLLGGLGACGAGFFTNPLEVVKTRMQLQGELKARGQYAIHYRHALHAFYTIAKTDGILSLQNGLVPALWYQLFMNGCRLGSYQVILNLELTKDKDGNISFIRSVLAGAASGCLGAAVGSPFYMIKTQLQSRAAVEIAVGHQHPHESMLHGFQTVYNQYGVLGLWRGVNAAVPRVMVGSAAQLSTFSVSKDYIGRMELFPKESLWTTLFASMLGGIMVTVCMTPFDVISTRMYNQGVDKNGYGLLYKGFRDCFIKIITKEGIWGFYKGWGPSYMRLAPHTTLSLLFWDQLRKEYLIFKTADDNNES</sequence>
<evidence type="ECO:0000256" key="11">
    <source>
        <dbReference type="RuleBase" id="RU000488"/>
    </source>
</evidence>